<dbReference type="EMBL" id="NSLI01000004">
    <property type="protein sequence ID" value="PAX07423.1"/>
    <property type="molecule type" value="Genomic_DNA"/>
</dbReference>
<proteinExistence type="predicted"/>
<reference evidence="4" key="1">
    <citation type="submission" date="2017-09" db="EMBL/GenBank/DDBJ databases">
        <authorList>
            <person name="Feng G."/>
            <person name="Zhu H."/>
        </authorList>
    </citation>
    <scope>NUCLEOTIDE SEQUENCE [LARGE SCALE GENOMIC DNA]</scope>
    <source>
        <strain evidence="4">1PNM-20</strain>
    </source>
</reference>
<dbReference type="OrthoDB" id="3256397at2"/>
<protein>
    <recommendedName>
        <fullName evidence="2">CBU-0592-like domain-containing protein</fullName>
    </recommendedName>
</protein>
<feature type="transmembrane region" description="Helical" evidence="1">
    <location>
        <begin position="51"/>
        <end position="71"/>
    </location>
</feature>
<dbReference type="Proteomes" id="UP000218151">
    <property type="component" value="Unassembled WGS sequence"/>
</dbReference>
<dbReference type="NCBIfam" id="NF047864">
    <property type="entry name" value="CBU_0592_membra"/>
    <property type="match status" value="1"/>
</dbReference>
<keyword evidence="1" id="KW-1133">Transmembrane helix</keyword>
<evidence type="ECO:0000313" key="4">
    <source>
        <dbReference type="Proteomes" id="UP000218151"/>
    </source>
</evidence>
<gene>
    <name evidence="3" type="ORF">CKY28_14085</name>
</gene>
<organism evidence="3 4">
    <name type="scientific">Sphingomonas lenta</name>
    <dbReference type="NCBI Taxonomy" id="1141887"/>
    <lineage>
        <taxon>Bacteria</taxon>
        <taxon>Pseudomonadati</taxon>
        <taxon>Pseudomonadota</taxon>
        <taxon>Alphaproteobacteria</taxon>
        <taxon>Sphingomonadales</taxon>
        <taxon>Sphingomonadaceae</taxon>
        <taxon>Sphingomonas</taxon>
    </lineage>
</organism>
<feature type="domain" description="CBU-0592-like" evidence="2">
    <location>
        <begin position="3"/>
        <end position="73"/>
    </location>
</feature>
<sequence length="76" mass="7885">MVEVVGWTGALLILAAYALLSAGKLYARSPAYQAMNIVGAAGFVVNGWWHGALPSTVLNVVWMGIGVAALARARTA</sequence>
<name>A0A2A2SDX9_9SPHN</name>
<comment type="caution">
    <text evidence="3">The sequence shown here is derived from an EMBL/GenBank/DDBJ whole genome shotgun (WGS) entry which is preliminary data.</text>
</comment>
<keyword evidence="1" id="KW-0812">Transmembrane</keyword>
<dbReference type="Pfam" id="PF26604">
    <property type="entry name" value="CBU_0592"/>
    <property type="match status" value="1"/>
</dbReference>
<accession>A0A2A2SDX9</accession>
<evidence type="ECO:0000259" key="2">
    <source>
        <dbReference type="Pfam" id="PF26604"/>
    </source>
</evidence>
<keyword evidence="4" id="KW-1185">Reference proteome</keyword>
<evidence type="ECO:0000313" key="3">
    <source>
        <dbReference type="EMBL" id="PAX07423.1"/>
    </source>
</evidence>
<keyword evidence="1" id="KW-0472">Membrane</keyword>
<evidence type="ECO:0000256" key="1">
    <source>
        <dbReference type="SAM" id="Phobius"/>
    </source>
</evidence>
<dbReference type="InterPro" id="IPR058058">
    <property type="entry name" value="CBU_0592-like"/>
</dbReference>
<dbReference type="AlphaFoldDB" id="A0A2A2SDX9"/>